<accession>A0A642C1A0</accession>
<gene>
    <name evidence="1" type="ORF">F3B52_26380</name>
</gene>
<name>A0A642C1A0_BACOV</name>
<comment type="caution">
    <text evidence="1">The sequence shown here is derived from an EMBL/GenBank/DDBJ whole genome shotgun (WGS) entry which is preliminary data.</text>
</comment>
<proteinExistence type="predicted"/>
<sequence length="94" mass="11126">MSIFSDKKEKTSIITPAKNYSLSYRLRSIDWNEDFYFENPIDKEKINSVSKAMNIAKDIFLSVVRAEIQFRDNHRWDDYIFFTMAAENIFAATI</sequence>
<dbReference type="AlphaFoldDB" id="A0A642C1A0"/>
<dbReference type="EMBL" id="VWFQ01000062">
    <property type="protein sequence ID" value="KAA4632821.1"/>
    <property type="molecule type" value="Genomic_DNA"/>
</dbReference>
<evidence type="ECO:0000313" key="1">
    <source>
        <dbReference type="EMBL" id="KAA4632821.1"/>
    </source>
</evidence>
<protein>
    <submittedName>
        <fullName evidence="1">Hydroxylase</fullName>
    </submittedName>
</protein>
<feature type="non-terminal residue" evidence="1">
    <location>
        <position position="94"/>
    </location>
</feature>
<organism evidence="1">
    <name type="scientific">Bacteroides ovatus</name>
    <dbReference type="NCBI Taxonomy" id="28116"/>
    <lineage>
        <taxon>Bacteria</taxon>
        <taxon>Pseudomonadati</taxon>
        <taxon>Bacteroidota</taxon>
        <taxon>Bacteroidia</taxon>
        <taxon>Bacteroidales</taxon>
        <taxon>Bacteroidaceae</taxon>
        <taxon>Bacteroides</taxon>
    </lineage>
</organism>
<reference evidence="1" key="1">
    <citation type="journal article" date="2019" name="Nat. Med.">
        <title>A library of human gut bacterial isolates paired with longitudinal multiomics data enables mechanistic microbiome research.</title>
        <authorList>
            <person name="Poyet M."/>
            <person name="Groussin M."/>
            <person name="Gibbons S.M."/>
            <person name="Avila-Pacheco J."/>
            <person name="Jiang X."/>
            <person name="Kearney S.M."/>
            <person name="Perrotta A.R."/>
            <person name="Berdy B."/>
            <person name="Zhao S."/>
            <person name="Lieberman T.D."/>
            <person name="Swanson P.K."/>
            <person name="Smith M."/>
            <person name="Roesemann S."/>
            <person name="Alexander J.E."/>
            <person name="Rich S.A."/>
            <person name="Livny J."/>
            <person name="Vlamakis H."/>
            <person name="Clish C."/>
            <person name="Bullock K."/>
            <person name="Deik A."/>
            <person name="Scott J."/>
            <person name="Pierce K.A."/>
            <person name="Xavier R.J."/>
            <person name="Alm E.J."/>
        </authorList>
    </citation>
    <scope>NUCLEOTIDE SEQUENCE</scope>
    <source>
        <strain evidence="1">BIOML-A16</strain>
    </source>
</reference>